<dbReference type="PRINTS" id="PR00756">
    <property type="entry name" value="ALADIPTASE"/>
</dbReference>
<name>A0ABT3JG96_9SPHN</name>
<evidence type="ECO:0000256" key="10">
    <source>
        <dbReference type="SAM" id="SignalP"/>
    </source>
</evidence>
<reference evidence="14 15" key="1">
    <citation type="submission" date="2022-10" db="EMBL/GenBank/DDBJ databases">
        <title>Sphingomonas sp.</title>
        <authorList>
            <person name="Jin C."/>
        </authorList>
    </citation>
    <scope>NUCLEOTIDE SEQUENCE [LARGE SCALE GENOMIC DNA]</scope>
    <source>
        <strain evidence="14 15">BN140010</strain>
    </source>
</reference>
<feature type="domain" description="Peptidase M1 membrane alanine aminopeptidase" evidence="11">
    <location>
        <begin position="258"/>
        <end position="475"/>
    </location>
</feature>
<dbReference type="Pfam" id="PF01433">
    <property type="entry name" value="Peptidase_M1"/>
    <property type="match status" value="1"/>
</dbReference>
<dbReference type="InterPro" id="IPR001930">
    <property type="entry name" value="Peptidase_M1"/>
</dbReference>
<evidence type="ECO:0000256" key="1">
    <source>
        <dbReference type="ARBA" id="ARBA00000098"/>
    </source>
</evidence>
<evidence type="ECO:0000259" key="11">
    <source>
        <dbReference type="Pfam" id="PF01433"/>
    </source>
</evidence>
<dbReference type="Gene3D" id="2.60.40.1910">
    <property type="match status" value="1"/>
</dbReference>
<dbReference type="InterPro" id="IPR027268">
    <property type="entry name" value="Peptidase_M4/M1_CTD_sf"/>
</dbReference>
<keyword evidence="7 9" id="KW-0862">Zinc</keyword>
<feature type="chain" id="PRO_5045642602" description="Aminopeptidase" evidence="10">
    <location>
        <begin position="25"/>
        <end position="883"/>
    </location>
</feature>
<dbReference type="InterPro" id="IPR042097">
    <property type="entry name" value="Aminopeptidase_N-like_N_sf"/>
</dbReference>
<feature type="domain" description="Aminopeptidase N-like N-terminal" evidence="13">
    <location>
        <begin position="42"/>
        <end position="224"/>
    </location>
</feature>
<keyword evidence="8 9" id="KW-0482">Metalloprotease</keyword>
<dbReference type="Proteomes" id="UP001526246">
    <property type="component" value="Unassembled WGS sequence"/>
</dbReference>
<dbReference type="Gene3D" id="1.10.390.10">
    <property type="entry name" value="Neutral Protease Domain 2"/>
    <property type="match status" value="1"/>
</dbReference>
<dbReference type="InterPro" id="IPR045357">
    <property type="entry name" value="Aminopeptidase_N-like_N"/>
</dbReference>
<evidence type="ECO:0000256" key="8">
    <source>
        <dbReference type="ARBA" id="ARBA00023049"/>
    </source>
</evidence>
<comment type="similarity">
    <text evidence="2 9">Belongs to the peptidase M1 family.</text>
</comment>
<dbReference type="Pfam" id="PF17900">
    <property type="entry name" value="Peptidase_M1_N"/>
    <property type="match status" value="1"/>
</dbReference>
<evidence type="ECO:0000259" key="12">
    <source>
        <dbReference type="Pfam" id="PF11838"/>
    </source>
</evidence>
<dbReference type="SUPFAM" id="SSF63737">
    <property type="entry name" value="Leukotriene A4 hydrolase N-terminal domain"/>
    <property type="match status" value="1"/>
</dbReference>
<evidence type="ECO:0000256" key="7">
    <source>
        <dbReference type="ARBA" id="ARBA00022833"/>
    </source>
</evidence>
<dbReference type="InterPro" id="IPR050344">
    <property type="entry name" value="Peptidase_M1_aminopeptidases"/>
</dbReference>
<keyword evidence="4 9" id="KW-0645">Protease</keyword>
<keyword evidence="15" id="KW-1185">Reference proteome</keyword>
<dbReference type="SUPFAM" id="SSF55486">
    <property type="entry name" value="Metalloproteases ('zincins'), catalytic domain"/>
    <property type="match status" value="1"/>
</dbReference>
<comment type="cofactor">
    <cofactor evidence="9">
        <name>Zn(2+)</name>
        <dbReference type="ChEBI" id="CHEBI:29105"/>
    </cofactor>
    <text evidence="9">Binds 1 zinc ion per subunit.</text>
</comment>
<dbReference type="InterPro" id="IPR024571">
    <property type="entry name" value="ERAP1-like_C_dom"/>
</dbReference>
<feature type="domain" description="ERAP1-like C-terminal" evidence="12">
    <location>
        <begin position="554"/>
        <end position="862"/>
    </location>
</feature>
<sequence>MRLRPLLLSTVLLTLPLAAAQAQRADTVDTSLPTQLPRSARPDAYRLTITPDAAKLRFDGRADIDLTVLQPTRTLTLNAADLTIGRASIARGKMAAMPATVSLDEAAQTATFTFARPLTPGRYTLGIDYAGKINTQANGLFALDYTNNEGKPARALFTQFEAADARRMFPGWDEPDYKATFDLTARVPARDLAVGNMPIASTRALPGGLKEVRFGRTPPMSSYLLFLSTGDLERIAMKAGNKEVGVVTSRGNASKARFALESEAQILPYYEQYFDYPFALPKLDNVAGPGQSQFFGAMENWGAIFTFERILLEDPAITTPAERQAIFSVEAHEMAHQWFGDLVTMGWWDDLWLNEGFASWMENRTTAHFHPDWGADVDAVQSREAAIGLDSFRSTHPVIQQVRTVEQANQAFDTITYQKGESVISMLEGFAGSDTWREGLRRYMKTHAFQNTRTDDLWAAVEGAGAKGLTAIARQFTTQPGVPLIRVANVRCEGGRTTLDLQQSQFASDRREEVAARPLSWSVPVRASVNGGPVTQVITAGPTTRMTVPGCGPLLLNAGQTGYYRTMYDPASAAALLGGFVRLSPADQYGELSNANSLSGTGYQPMARALDLLAAVPQDAHGKVVGWSAARWSGLYDTLGGNAAAQAKIATEMQRRFGTRLAQIGLTPRSGEPVLDTTLRPVLISTLGSVGDRTVVAEANRLFAAWQSNPQAIPGSLKSTWLGVVARNADQARWNQLHSVAQRTRGSVERTTYYELLGDTANEALARRTLELALTDEPGKTVSAGMISAVAGEHPELALDFVLAHLAQVNALVDISGRSRFLSDLASGSDDPATIGKLEAYAKANLGKDDRRPIDRAIDRIRTRLAQQGRVKSETAAWLARRS</sequence>
<dbReference type="EC" id="3.4.11.-" evidence="9"/>
<keyword evidence="6 9" id="KW-0378">Hydrolase</keyword>
<evidence type="ECO:0000313" key="15">
    <source>
        <dbReference type="Proteomes" id="UP001526246"/>
    </source>
</evidence>
<keyword evidence="5 9" id="KW-0479">Metal-binding</keyword>
<accession>A0ABT3JG96</accession>
<evidence type="ECO:0000256" key="3">
    <source>
        <dbReference type="ARBA" id="ARBA00022438"/>
    </source>
</evidence>
<dbReference type="Pfam" id="PF11838">
    <property type="entry name" value="ERAP1_C"/>
    <property type="match status" value="1"/>
</dbReference>
<evidence type="ECO:0000256" key="2">
    <source>
        <dbReference type="ARBA" id="ARBA00010136"/>
    </source>
</evidence>
<dbReference type="PANTHER" id="PTHR11533:SF174">
    <property type="entry name" value="PUROMYCIN-SENSITIVE AMINOPEPTIDASE-RELATED"/>
    <property type="match status" value="1"/>
</dbReference>
<dbReference type="Gene3D" id="2.60.40.1730">
    <property type="entry name" value="tricorn interacting facor f3 domain"/>
    <property type="match status" value="1"/>
</dbReference>
<dbReference type="InterPro" id="IPR034016">
    <property type="entry name" value="M1_APN-typ"/>
</dbReference>
<gene>
    <name evidence="14" type="ORF">OMW55_09460</name>
</gene>
<evidence type="ECO:0000256" key="5">
    <source>
        <dbReference type="ARBA" id="ARBA00022723"/>
    </source>
</evidence>
<dbReference type="InterPro" id="IPR014782">
    <property type="entry name" value="Peptidase_M1_dom"/>
</dbReference>
<organism evidence="14 15">
    <name type="scientific">Sphingomonas arvum</name>
    <dbReference type="NCBI Taxonomy" id="2992113"/>
    <lineage>
        <taxon>Bacteria</taxon>
        <taxon>Pseudomonadati</taxon>
        <taxon>Pseudomonadota</taxon>
        <taxon>Alphaproteobacteria</taxon>
        <taxon>Sphingomonadales</taxon>
        <taxon>Sphingomonadaceae</taxon>
        <taxon>Sphingomonas</taxon>
    </lineage>
</organism>
<dbReference type="Gene3D" id="1.25.50.20">
    <property type="match status" value="1"/>
</dbReference>
<protein>
    <recommendedName>
        <fullName evidence="9">Aminopeptidase</fullName>
        <ecNumber evidence="9">3.4.11.-</ecNumber>
    </recommendedName>
</protein>
<evidence type="ECO:0000256" key="6">
    <source>
        <dbReference type="ARBA" id="ARBA00022801"/>
    </source>
</evidence>
<dbReference type="EMBL" id="JAPDOB010000002">
    <property type="protein sequence ID" value="MCW3798029.1"/>
    <property type="molecule type" value="Genomic_DNA"/>
</dbReference>
<evidence type="ECO:0000256" key="4">
    <source>
        <dbReference type="ARBA" id="ARBA00022670"/>
    </source>
</evidence>
<comment type="catalytic activity">
    <reaction evidence="1">
        <text>Release of an N-terminal amino acid, Xaa-|-Yaa- from a peptide, amide or arylamide. Xaa is preferably Ala, but may be most amino acids including Pro (slow action). When a terminal hydrophobic residue is followed by a prolyl residue, the two may be released as an intact Xaa-Pro dipeptide.</text>
        <dbReference type="EC" id="3.4.11.2"/>
    </reaction>
</comment>
<feature type="signal peptide" evidence="10">
    <location>
        <begin position="1"/>
        <end position="24"/>
    </location>
</feature>
<dbReference type="RefSeq" id="WP_264882674.1">
    <property type="nucleotide sequence ID" value="NZ_JAPDOB010000002.1"/>
</dbReference>
<dbReference type="CDD" id="cd09601">
    <property type="entry name" value="M1_APN-Q_like"/>
    <property type="match status" value="1"/>
</dbReference>
<proteinExistence type="inferred from homology"/>
<evidence type="ECO:0000259" key="13">
    <source>
        <dbReference type="Pfam" id="PF17900"/>
    </source>
</evidence>
<dbReference type="PANTHER" id="PTHR11533">
    <property type="entry name" value="PROTEASE M1 ZINC METALLOPROTEASE"/>
    <property type="match status" value="1"/>
</dbReference>
<evidence type="ECO:0000256" key="9">
    <source>
        <dbReference type="RuleBase" id="RU364040"/>
    </source>
</evidence>
<evidence type="ECO:0000313" key="14">
    <source>
        <dbReference type="EMBL" id="MCW3798029.1"/>
    </source>
</evidence>
<keyword evidence="10" id="KW-0732">Signal</keyword>
<comment type="caution">
    <text evidence="14">The sequence shown here is derived from an EMBL/GenBank/DDBJ whole genome shotgun (WGS) entry which is preliminary data.</text>
</comment>
<keyword evidence="3 9" id="KW-0031">Aminopeptidase</keyword>